<keyword evidence="17" id="KW-1185">Reference proteome</keyword>
<evidence type="ECO:0000256" key="7">
    <source>
        <dbReference type="ARBA" id="ARBA00022691"/>
    </source>
</evidence>
<feature type="region of interest" description="Disordered" evidence="15">
    <location>
        <begin position="550"/>
        <end position="577"/>
    </location>
</feature>
<feature type="compositionally biased region" description="Low complexity" evidence="15">
    <location>
        <begin position="37"/>
        <end position="56"/>
    </location>
</feature>
<comment type="similarity">
    <text evidence="3">Belongs to the DPH1/DPH2 family. DPH1 subfamily.</text>
</comment>
<evidence type="ECO:0000313" key="16">
    <source>
        <dbReference type="EMBL" id="SZX79519.1"/>
    </source>
</evidence>
<dbReference type="PIRSF" id="PIRSF004967">
    <property type="entry name" value="DPH1"/>
    <property type="match status" value="1"/>
</dbReference>
<dbReference type="SFLD" id="SFLDS00032">
    <property type="entry name" value="Radical_SAM_3-amino-3-carboxyp"/>
    <property type="match status" value="1"/>
</dbReference>
<keyword evidence="8" id="KW-0479">Metal-binding</keyword>
<evidence type="ECO:0000313" key="17">
    <source>
        <dbReference type="Proteomes" id="UP000256970"/>
    </source>
</evidence>
<dbReference type="GO" id="GO:0017183">
    <property type="term" value="P:protein histidyl modification to diphthamide"/>
    <property type="evidence" value="ECO:0007669"/>
    <property type="project" value="UniProtKB-UniPathway"/>
</dbReference>
<dbReference type="InterPro" id="IPR016435">
    <property type="entry name" value="DPH1/DPH2"/>
</dbReference>
<evidence type="ECO:0000256" key="3">
    <source>
        <dbReference type="ARBA" id="ARBA00010173"/>
    </source>
</evidence>
<evidence type="ECO:0000256" key="14">
    <source>
        <dbReference type="ARBA" id="ARBA00048403"/>
    </source>
</evidence>
<evidence type="ECO:0000256" key="6">
    <source>
        <dbReference type="ARBA" id="ARBA00022679"/>
    </source>
</evidence>
<evidence type="ECO:0000256" key="8">
    <source>
        <dbReference type="ARBA" id="ARBA00022723"/>
    </source>
</evidence>
<evidence type="ECO:0000256" key="5">
    <source>
        <dbReference type="ARBA" id="ARBA00021915"/>
    </source>
</evidence>
<accession>A0A383WQC3</accession>
<dbReference type="Gene3D" id="3.40.50.11840">
    <property type="entry name" value="Diphthamide synthesis DPH1/DPH2 domain 1"/>
    <property type="match status" value="1"/>
</dbReference>
<dbReference type="InterPro" id="IPR042263">
    <property type="entry name" value="DPH1/DPH2_1"/>
</dbReference>
<keyword evidence="9" id="KW-0408">Iron</keyword>
<dbReference type="InterPro" id="IPR042265">
    <property type="entry name" value="DPH1/DPH2_3"/>
</dbReference>
<comment type="pathway">
    <text evidence="2">Protein modification; peptidyl-diphthamide biosynthesis.</text>
</comment>
<dbReference type="EC" id="2.5.1.108" evidence="4"/>
<dbReference type="NCBIfam" id="TIGR00322">
    <property type="entry name" value="diphth2_R"/>
    <property type="match status" value="3"/>
</dbReference>
<evidence type="ECO:0000256" key="9">
    <source>
        <dbReference type="ARBA" id="ARBA00023004"/>
    </source>
</evidence>
<dbReference type="AlphaFoldDB" id="A0A383WQC3"/>
<dbReference type="EMBL" id="FNXT01001368">
    <property type="protein sequence ID" value="SZX79519.1"/>
    <property type="molecule type" value="Genomic_DNA"/>
</dbReference>
<feature type="region of interest" description="Disordered" evidence="15">
    <location>
        <begin position="1"/>
        <end position="56"/>
    </location>
</feature>
<dbReference type="Pfam" id="PF01866">
    <property type="entry name" value="Diphthamide_syn"/>
    <property type="match status" value="2"/>
</dbReference>
<evidence type="ECO:0000256" key="15">
    <source>
        <dbReference type="SAM" id="MobiDB-lite"/>
    </source>
</evidence>
<dbReference type="PANTHER" id="PTHR10762:SF1">
    <property type="entry name" value="2-(3-AMINO-3-CARBOXYPROPYL)HISTIDINE SYNTHASE SUBUNIT 1"/>
    <property type="match status" value="1"/>
</dbReference>
<keyword evidence="10" id="KW-0411">Iron-sulfur</keyword>
<keyword evidence="6" id="KW-0808">Transferase</keyword>
<organism evidence="16 17">
    <name type="scientific">Tetradesmus obliquus</name>
    <name type="common">Green alga</name>
    <name type="synonym">Acutodesmus obliquus</name>
    <dbReference type="NCBI Taxonomy" id="3088"/>
    <lineage>
        <taxon>Eukaryota</taxon>
        <taxon>Viridiplantae</taxon>
        <taxon>Chlorophyta</taxon>
        <taxon>core chlorophytes</taxon>
        <taxon>Chlorophyceae</taxon>
        <taxon>CS clade</taxon>
        <taxon>Sphaeropleales</taxon>
        <taxon>Scenedesmaceae</taxon>
        <taxon>Tetradesmus</taxon>
    </lineage>
</organism>
<evidence type="ECO:0000256" key="11">
    <source>
        <dbReference type="ARBA" id="ARBA00031690"/>
    </source>
</evidence>
<proteinExistence type="inferred from homology"/>
<dbReference type="PANTHER" id="PTHR10762">
    <property type="entry name" value="DIPHTHAMIDE BIOSYNTHESIS PROTEIN"/>
    <property type="match status" value="1"/>
</dbReference>
<evidence type="ECO:0000256" key="10">
    <source>
        <dbReference type="ARBA" id="ARBA00023014"/>
    </source>
</evidence>
<dbReference type="Proteomes" id="UP000256970">
    <property type="component" value="Unassembled WGS sequence"/>
</dbReference>
<dbReference type="FunFam" id="3.40.50.11860:FF:000002">
    <property type="entry name" value="2-(3-amino-3-carboxypropyl)histidine synthase subunit 1"/>
    <property type="match status" value="1"/>
</dbReference>
<comment type="catalytic activity">
    <reaction evidence="14">
        <text>L-histidyl-[translation elongation factor 2] + S-adenosyl-L-methionine = 2-[(3S)-amino-3-carboxypropyl]-L-histidyl-[translation elongation factor 2] + S-methyl-5'-thioadenosine + H(+)</text>
        <dbReference type="Rhea" id="RHEA:36783"/>
        <dbReference type="Rhea" id="RHEA-COMP:9748"/>
        <dbReference type="Rhea" id="RHEA-COMP:9749"/>
        <dbReference type="ChEBI" id="CHEBI:15378"/>
        <dbReference type="ChEBI" id="CHEBI:17509"/>
        <dbReference type="ChEBI" id="CHEBI:29979"/>
        <dbReference type="ChEBI" id="CHEBI:59789"/>
        <dbReference type="ChEBI" id="CHEBI:73995"/>
        <dbReference type="EC" id="2.5.1.108"/>
    </reaction>
</comment>
<dbReference type="Gene3D" id="3.40.50.11860">
    <property type="entry name" value="Diphthamide synthesis DPH1/DPH2 domain 3"/>
    <property type="match status" value="1"/>
</dbReference>
<evidence type="ECO:0000256" key="13">
    <source>
        <dbReference type="ARBA" id="ARBA00032789"/>
    </source>
</evidence>
<reference evidence="16 17" key="1">
    <citation type="submission" date="2016-10" db="EMBL/GenBank/DDBJ databases">
        <authorList>
            <person name="Cai Z."/>
        </authorList>
    </citation>
    <scope>NUCLEOTIDE SEQUENCE [LARGE SCALE GENOMIC DNA]</scope>
</reference>
<evidence type="ECO:0000256" key="1">
    <source>
        <dbReference type="ARBA" id="ARBA00001966"/>
    </source>
</evidence>
<evidence type="ECO:0000256" key="4">
    <source>
        <dbReference type="ARBA" id="ARBA00012221"/>
    </source>
</evidence>
<sequence length="577" mass="61465">MADDEQPVRFSGKGKANHEGSSSSTAAGALVPHPNTALQQPAGAQPIQQQQRPAVRQQVPDSILNNAALTAAMSVLPANYNFEIHKTVWRIQQAGASQVALQFPEGLLMYACAIADILQEFAGELACSSSSGSSISLFLHCLCAIADILQEFAGVEHCYVMGDVTYGACCIDDYSAAALGAQLLVHYGHSCLVPVDVTCIPCLYVFVDIQVDVDHLVDTIRLNFPPLPAGAAAGAQQQQQQQQQDPAGEQQQLQSLSLSTAANDSSQQQEPQEQQQQQQQQQASSQQQQQQQTQPQQLVLAGTIQFSSALQVTRQRLASEYPNLSIPKVRPLSPGEVLGCTAPVLAQQGLGDADALVFVADGRFHLEAIMIANPQLPAYRYDPYNRKLTIETYDHAGMRAVRRRMIEAAATAQHWGVVLGTLGRQGNPRIVTNLQQHLAARGCSITTVLLSEVSPPKLAAIGHVDAWVQVACPRLSIDWGEGFVKPTLTPYEAMIALGLVPGWWQAAAAVDSSCSGSAAAAAAGSVSAPGMEPYPMDYYAKDGGVWNSSYHKGQPGGSGSASRGPRAARRAATVAVQ</sequence>
<name>A0A383WQC3_TETOB</name>
<dbReference type="STRING" id="3088.A0A383WQC3"/>
<gene>
    <name evidence="16" type="ORF">BQ4739_LOCUS19789</name>
</gene>
<comment type="cofactor">
    <cofactor evidence="1">
        <name>[4Fe-4S] cluster</name>
        <dbReference type="ChEBI" id="CHEBI:49883"/>
    </cofactor>
</comment>
<dbReference type="GO" id="GO:0046872">
    <property type="term" value="F:metal ion binding"/>
    <property type="evidence" value="ECO:0007669"/>
    <property type="project" value="UniProtKB-KW"/>
</dbReference>
<dbReference type="InterPro" id="IPR042264">
    <property type="entry name" value="DPH1/DPH2_2"/>
</dbReference>
<dbReference type="UniPathway" id="UPA00559"/>
<evidence type="ECO:0000256" key="2">
    <source>
        <dbReference type="ARBA" id="ARBA00005156"/>
    </source>
</evidence>
<evidence type="ECO:0000256" key="12">
    <source>
        <dbReference type="ARBA" id="ARBA00032574"/>
    </source>
</evidence>
<protein>
    <recommendedName>
        <fullName evidence="5">2-(3-amino-3-carboxypropyl)histidine synthase subunit 1</fullName>
        <ecNumber evidence="4">2.5.1.108</ecNumber>
    </recommendedName>
    <alternativeName>
        <fullName evidence="12">Diphthamide biosynthesis protein 1</fullName>
    </alternativeName>
    <alternativeName>
        <fullName evidence="13">Diphtheria toxin resistance protein 1</fullName>
    </alternativeName>
    <alternativeName>
        <fullName evidence="11">S-adenosyl-L-methionine:L-histidine 3-amino-3-carboxypropyltransferase 1</fullName>
    </alternativeName>
</protein>
<feature type="region of interest" description="Disordered" evidence="15">
    <location>
        <begin position="233"/>
        <end position="289"/>
    </location>
</feature>
<dbReference type="FunFam" id="3.40.50.11850:FF:000002">
    <property type="entry name" value="2-(3-amino-3-carboxypropyl)histidine synthase subunit 1"/>
    <property type="match status" value="1"/>
</dbReference>
<dbReference type="Gene3D" id="3.40.50.11850">
    <property type="entry name" value="Diphthamide synthesis DPH1/DPH2 domain 2"/>
    <property type="match status" value="1"/>
</dbReference>
<dbReference type="GO" id="GO:0051536">
    <property type="term" value="F:iron-sulfur cluster binding"/>
    <property type="evidence" value="ECO:0007669"/>
    <property type="project" value="UniProtKB-KW"/>
</dbReference>
<keyword evidence="7" id="KW-0949">S-adenosyl-L-methionine</keyword>
<dbReference type="InterPro" id="IPR035435">
    <property type="entry name" value="DPH1/DPH2_euk_archaea"/>
</dbReference>
<dbReference type="GO" id="GO:0090560">
    <property type="term" value="F:2-(3-amino-3-carboxypropyl)histidine synthase activity"/>
    <property type="evidence" value="ECO:0007669"/>
    <property type="project" value="UniProtKB-EC"/>
</dbReference>